<dbReference type="EMBL" id="KN750381">
    <property type="protein sequence ID" value="KIH50223.1"/>
    <property type="molecule type" value="Genomic_DNA"/>
</dbReference>
<reference evidence="1 2" key="1">
    <citation type="submission" date="2013-12" db="EMBL/GenBank/DDBJ databases">
        <title>Draft genome of the parsitic nematode Ancylostoma duodenale.</title>
        <authorList>
            <person name="Mitreva M."/>
        </authorList>
    </citation>
    <scope>NUCLEOTIDE SEQUENCE [LARGE SCALE GENOMIC DNA]</scope>
    <source>
        <strain evidence="1 2">Zhejiang</strain>
    </source>
</reference>
<name>A0A0C2C1U6_9BILA</name>
<accession>A0A0C2C1U6</accession>
<dbReference type="AlphaFoldDB" id="A0A0C2C1U6"/>
<evidence type="ECO:0008006" key="3">
    <source>
        <dbReference type="Google" id="ProtNLM"/>
    </source>
</evidence>
<sequence>MPLHSIMVRANPKPDVIIEMHKRGQPSKKIFRDLKENLLNYNPRCSMRKMAGNLGIGATSAKNIVRKKLNLRPFRMQDAHFLNYRMKVIRWQICKASLKRFAGDTHLNVVFSDEKIFTVDPVLNSQNDQILSRTLPEAIRKGKSFEERNTRNR</sequence>
<organism evidence="1 2">
    <name type="scientific">Ancylostoma duodenale</name>
    <dbReference type="NCBI Taxonomy" id="51022"/>
    <lineage>
        <taxon>Eukaryota</taxon>
        <taxon>Metazoa</taxon>
        <taxon>Ecdysozoa</taxon>
        <taxon>Nematoda</taxon>
        <taxon>Chromadorea</taxon>
        <taxon>Rhabditida</taxon>
        <taxon>Rhabditina</taxon>
        <taxon>Rhabditomorpha</taxon>
        <taxon>Strongyloidea</taxon>
        <taxon>Ancylostomatidae</taxon>
        <taxon>Ancylostomatinae</taxon>
        <taxon>Ancylostoma</taxon>
    </lineage>
</organism>
<proteinExistence type="predicted"/>
<keyword evidence="2" id="KW-1185">Reference proteome</keyword>
<evidence type="ECO:0000313" key="1">
    <source>
        <dbReference type="EMBL" id="KIH50223.1"/>
    </source>
</evidence>
<gene>
    <name evidence="1" type="ORF">ANCDUO_19700</name>
</gene>
<dbReference type="Proteomes" id="UP000054047">
    <property type="component" value="Unassembled WGS sequence"/>
</dbReference>
<dbReference type="PANTHER" id="PTHR46068">
    <property type="entry name" value="PROTEIN CBG27172"/>
    <property type="match status" value="1"/>
</dbReference>
<dbReference type="OrthoDB" id="5823363at2759"/>
<protein>
    <recommendedName>
        <fullName evidence="3">Transposase</fullName>
    </recommendedName>
</protein>
<dbReference type="PANTHER" id="PTHR46068:SF1">
    <property type="entry name" value="TRANSPOSASE IS30-LIKE HTH DOMAIN-CONTAINING PROTEIN"/>
    <property type="match status" value="1"/>
</dbReference>
<evidence type="ECO:0000313" key="2">
    <source>
        <dbReference type="Proteomes" id="UP000054047"/>
    </source>
</evidence>